<sequence>MRGNWLTIQNFSIDPFGRYPSKIRTIDLSRNEFVPFPPIMCPNASRENFTSVKVIDLSYNHIITLKNNQLFCFPNLYELRLSKNSISTISNDSFAAFSNLRYLHIDSQLRGIQVFEPPALKLARLKKIDIKGNFLTFDRSDLRELFHCCPNLTLLNISDNYIGTINETLLARILEPLTQLKRLVMKRFGLRNFPIDVVKKLKHLEVLIIDKNALSSLQTISYHNFTTKIKYISASSNKITFKSKDILPSTIMKSLKSLDISSNLFDCGCNDVSRWFRDQISASGRVQNVQLVNWPIKYFCSTPPEMHLRLLTNYHMTEKECRPPNPLLPGYIATGCSSFVIIVLVVVAFWNRWYLQYYWYRFKKRFKKNGQERDPERQPFARPRRPRFLYDAYVINSDADGPFVDNLLVPLVEDKLGYTVHTSNKDGAIGGSKADNYFDAMDISKSVVVVFSNSLMKDAWCTFQVDIALMRKIESKGKRNIFVVVMNNTEMELANKSWCVLLTKKTSVRWNDNENSIRQRLLIEELTSILGNPANLTSLQKPDYSGSYSKDSELSCKEDE</sequence>
<organism evidence="13 14">
    <name type="scientific">Dreissena polymorpha</name>
    <name type="common">Zebra mussel</name>
    <name type="synonym">Mytilus polymorpha</name>
    <dbReference type="NCBI Taxonomy" id="45954"/>
    <lineage>
        <taxon>Eukaryota</taxon>
        <taxon>Metazoa</taxon>
        <taxon>Spiralia</taxon>
        <taxon>Lophotrochozoa</taxon>
        <taxon>Mollusca</taxon>
        <taxon>Bivalvia</taxon>
        <taxon>Autobranchia</taxon>
        <taxon>Heteroconchia</taxon>
        <taxon>Euheterodonta</taxon>
        <taxon>Imparidentia</taxon>
        <taxon>Neoheterodontei</taxon>
        <taxon>Myida</taxon>
        <taxon>Dreissenoidea</taxon>
        <taxon>Dreissenidae</taxon>
        <taxon>Dreissena</taxon>
    </lineage>
</organism>
<accession>A0A9D3Z297</accession>
<dbReference type="GO" id="GO:0005886">
    <property type="term" value="C:plasma membrane"/>
    <property type="evidence" value="ECO:0007669"/>
    <property type="project" value="TreeGrafter"/>
</dbReference>
<dbReference type="InterPro" id="IPR032675">
    <property type="entry name" value="LRR_dom_sf"/>
</dbReference>
<keyword evidence="6" id="KW-0677">Repeat</keyword>
<keyword evidence="7 11" id="KW-1133">Transmembrane helix</keyword>
<reference evidence="13" key="1">
    <citation type="journal article" date="2019" name="bioRxiv">
        <title>The Genome of the Zebra Mussel, Dreissena polymorpha: A Resource for Invasive Species Research.</title>
        <authorList>
            <person name="McCartney M.A."/>
            <person name="Auch B."/>
            <person name="Kono T."/>
            <person name="Mallez S."/>
            <person name="Zhang Y."/>
            <person name="Obille A."/>
            <person name="Becker A."/>
            <person name="Abrahante J.E."/>
            <person name="Garbe J."/>
            <person name="Badalamenti J.P."/>
            <person name="Herman A."/>
            <person name="Mangelson H."/>
            <person name="Liachko I."/>
            <person name="Sullivan S."/>
            <person name="Sone E.D."/>
            <person name="Koren S."/>
            <person name="Silverstein K.A.T."/>
            <person name="Beckman K.B."/>
            <person name="Gohl D.M."/>
        </authorList>
    </citation>
    <scope>NUCLEOTIDE SEQUENCE</scope>
    <source>
        <strain evidence="13">Duluth1</strain>
        <tissue evidence="13">Whole animal</tissue>
    </source>
</reference>
<evidence type="ECO:0000259" key="12">
    <source>
        <dbReference type="PROSITE" id="PS50104"/>
    </source>
</evidence>
<evidence type="ECO:0000256" key="11">
    <source>
        <dbReference type="SAM" id="Phobius"/>
    </source>
</evidence>
<comment type="subcellular location">
    <subcellularLocation>
        <location evidence="1">Membrane</location>
        <topology evidence="1">Single-pass membrane protein</topology>
    </subcellularLocation>
</comment>
<feature type="transmembrane region" description="Helical" evidence="11">
    <location>
        <begin position="331"/>
        <end position="355"/>
    </location>
</feature>
<evidence type="ECO:0000256" key="2">
    <source>
        <dbReference type="ARBA" id="ARBA00009634"/>
    </source>
</evidence>
<dbReference type="Proteomes" id="UP000828390">
    <property type="component" value="Unassembled WGS sequence"/>
</dbReference>
<evidence type="ECO:0000256" key="9">
    <source>
        <dbReference type="ARBA" id="ARBA00023170"/>
    </source>
</evidence>
<keyword evidence="5" id="KW-0732">Signal</keyword>
<feature type="domain" description="TIR" evidence="12">
    <location>
        <begin position="388"/>
        <end position="530"/>
    </location>
</feature>
<comment type="similarity">
    <text evidence="2">Belongs to the Toll-like receptor family.</text>
</comment>
<evidence type="ECO:0000256" key="1">
    <source>
        <dbReference type="ARBA" id="ARBA00004167"/>
    </source>
</evidence>
<dbReference type="Gene3D" id="3.40.50.10140">
    <property type="entry name" value="Toll/interleukin-1 receptor homology (TIR) domain"/>
    <property type="match status" value="1"/>
</dbReference>
<dbReference type="EMBL" id="JAIWYP010000014">
    <property type="protein sequence ID" value="KAH3711418.1"/>
    <property type="molecule type" value="Genomic_DNA"/>
</dbReference>
<dbReference type="InterPro" id="IPR001611">
    <property type="entry name" value="Leu-rich_rpt"/>
</dbReference>
<comment type="caution">
    <text evidence="13">The sequence shown here is derived from an EMBL/GenBank/DDBJ whole genome shotgun (WGS) entry which is preliminary data.</text>
</comment>
<keyword evidence="9" id="KW-0675">Receptor</keyword>
<dbReference type="GO" id="GO:0007165">
    <property type="term" value="P:signal transduction"/>
    <property type="evidence" value="ECO:0007669"/>
    <property type="project" value="InterPro"/>
</dbReference>
<evidence type="ECO:0000256" key="5">
    <source>
        <dbReference type="ARBA" id="ARBA00022729"/>
    </source>
</evidence>
<dbReference type="InterPro" id="IPR003591">
    <property type="entry name" value="Leu-rich_rpt_typical-subtyp"/>
</dbReference>
<proteinExistence type="inferred from homology"/>
<dbReference type="SUPFAM" id="SSF52058">
    <property type="entry name" value="L domain-like"/>
    <property type="match status" value="1"/>
</dbReference>
<dbReference type="PANTHER" id="PTHR24365:SF524">
    <property type="entry name" value="TOLL-LIKE RECEPTOR 3"/>
    <property type="match status" value="1"/>
</dbReference>
<evidence type="ECO:0000256" key="7">
    <source>
        <dbReference type="ARBA" id="ARBA00022989"/>
    </source>
</evidence>
<dbReference type="InterPro" id="IPR000157">
    <property type="entry name" value="TIR_dom"/>
</dbReference>
<dbReference type="AlphaFoldDB" id="A0A9D3Z297"/>
<dbReference type="Pfam" id="PF13855">
    <property type="entry name" value="LRR_8"/>
    <property type="match status" value="1"/>
</dbReference>
<evidence type="ECO:0000313" key="14">
    <source>
        <dbReference type="Proteomes" id="UP000828390"/>
    </source>
</evidence>
<evidence type="ECO:0000256" key="10">
    <source>
        <dbReference type="ARBA" id="ARBA00023180"/>
    </source>
</evidence>
<dbReference type="PANTHER" id="PTHR24365">
    <property type="entry name" value="TOLL-LIKE RECEPTOR"/>
    <property type="match status" value="1"/>
</dbReference>
<keyword evidence="8 11" id="KW-0472">Membrane</keyword>
<evidence type="ECO:0000256" key="3">
    <source>
        <dbReference type="ARBA" id="ARBA00022614"/>
    </source>
</evidence>
<dbReference type="Pfam" id="PF01582">
    <property type="entry name" value="TIR"/>
    <property type="match status" value="1"/>
</dbReference>
<dbReference type="SMART" id="SM00369">
    <property type="entry name" value="LRR_TYP"/>
    <property type="match status" value="3"/>
</dbReference>
<dbReference type="PROSITE" id="PS50104">
    <property type="entry name" value="TIR"/>
    <property type="match status" value="1"/>
</dbReference>
<dbReference type="InterPro" id="IPR035897">
    <property type="entry name" value="Toll_tir_struct_dom_sf"/>
</dbReference>
<protein>
    <recommendedName>
        <fullName evidence="12">TIR domain-containing protein</fullName>
    </recommendedName>
</protein>
<keyword evidence="3" id="KW-0433">Leucine-rich repeat</keyword>
<keyword evidence="10" id="KW-0325">Glycoprotein</keyword>
<keyword evidence="14" id="KW-1185">Reference proteome</keyword>
<dbReference type="SUPFAM" id="SSF52200">
    <property type="entry name" value="Toll/Interleukin receptor TIR domain"/>
    <property type="match status" value="1"/>
</dbReference>
<keyword evidence="4 11" id="KW-0812">Transmembrane</keyword>
<reference evidence="13" key="2">
    <citation type="submission" date="2020-11" db="EMBL/GenBank/DDBJ databases">
        <authorList>
            <person name="McCartney M.A."/>
            <person name="Auch B."/>
            <person name="Kono T."/>
            <person name="Mallez S."/>
            <person name="Becker A."/>
            <person name="Gohl D.M."/>
            <person name="Silverstein K.A.T."/>
            <person name="Koren S."/>
            <person name="Bechman K.B."/>
            <person name="Herman A."/>
            <person name="Abrahante J.E."/>
            <person name="Garbe J."/>
        </authorList>
    </citation>
    <scope>NUCLEOTIDE SEQUENCE</scope>
    <source>
        <strain evidence="13">Duluth1</strain>
        <tissue evidence="13">Whole animal</tissue>
    </source>
</reference>
<dbReference type="SMART" id="SM00255">
    <property type="entry name" value="TIR"/>
    <property type="match status" value="1"/>
</dbReference>
<gene>
    <name evidence="13" type="ORF">DPMN_071087</name>
</gene>
<evidence type="ECO:0000313" key="13">
    <source>
        <dbReference type="EMBL" id="KAH3711418.1"/>
    </source>
</evidence>
<name>A0A9D3Z297_DREPO</name>
<dbReference type="Gene3D" id="3.80.10.10">
    <property type="entry name" value="Ribonuclease Inhibitor"/>
    <property type="match status" value="1"/>
</dbReference>
<dbReference type="GO" id="GO:0038023">
    <property type="term" value="F:signaling receptor activity"/>
    <property type="evidence" value="ECO:0007669"/>
    <property type="project" value="TreeGrafter"/>
</dbReference>
<evidence type="ECO:0000256" key="6">
    <source>
        <dbReference type="ARBA" id="ARBA00022737"/>
    </source>
</evidence>
<dbReference type="PROSITE" id="PS51450">
    <property type="entry name" value="LRR"/>
    <property type="match status" value="1"/>
</dbReference>
<evidence type="ECO:0000256" key="8">
    <source>
        <dbReference type="ARBA" id="ARBA00023136"/>
    </source>
</evidence>
<evidence type="ECO:0000256" key="4">
    <source>
        <dbReference type="ARBA" id="ARBA00022692"/>
    </source>
</evidence>